<keyword evidence="1" id="KW-0812">Transmembrane</keyword>
<feature type="transmembrane region" description="Helical" evidence="1">
    <location>
        <begin position="6"/>
        <end position="24"/>
    </location>
</feature>
<feature type="non-terminal residue" evidence="2">
    <location>
        <position position="1"/>
    </location>
</feature>
<dbReference type="EMBL" id="LGUT01002711">
    <property type="protein sequence ID" value="KOG86630.1"/>
    <property type="molecule type" value="Genomic_DNA"/>
</dbReference>
<accession>A0ABR5IZR9</accession>
<keyword evidence="1" id="KW-1133">Transmembrane helix</keyword>
<evidence type="ECO:0000313" key="3">
    <source>
        <dbReference type="Proteomes" id="UP000037020"/>
    </source>
</evidence>
<evidence type="ECO:0000256" key="1">
    <source>
        <dbReference type="SAM" id="Phobius"/>
    </source>
</evidence>
<dbReference type="Proteomes" id="UP000037020">
    <property type="component" value="Unassembled WGS sequence"/>
</dbReference>
<gene>
    <name evidence="2" type="ORF">ADK38_29935</name>
</gene>
<sequence>QELTWWITTLGVGGFLGGFATLVIRMKDSDDEEDDDPGRGAVV</sequence>
<name>A0ABR5IZR9_9ACTN</name>
<comment type="caution">
    <text evidence="2">The sequence shown here is derived from an EMBL/GenBank/DDBJ whole genome shotgun (WGS) entry which is preliminary data.</text>
</comment>
<keyword evidence="1" id="KW-0472">Membrane</keyword>
<proteinExistence type="predicted"/>
<organism evidence="2 3">
    <name type="scientific">Streptomyces varsoviensis</name>
    <dbReference type="NCBI Taxonomy" id="67373"/>
    <lineage>
        <taxon>Bacteria</taxon>
        <taxon>Bacillati</taxon>
        <taxon>Actinomycetota</taxon>
        <taxon>Actinomycetes</taxon>
        <taxon>Kitasatosporales</taxon>
        <taxon>Streptomycetaceae</taxon>
        <taxon>Streptomyces</taxon>
    </lineage>
</organism>
<keyword evidence="3" id="KW-1185">Reference proteome</keyword>
<evidence type="ECO:0000313" key="2">
    <source>
        <dbReference type="EMBL" id="KOG86630.1"/>
    </source>
</evidence>
<reference evidence="2 3" key="1">
    <citation type="submission" date="2015-07" db="EMBL/GenBank/DDBJ databases">
        <authorList>
            <person name="Ju K.-S."/>
            <person name="Doroghazi J.R."/>
            <person name="Metcalf W.W."/>
        </authorList>
    </citation>
    <scope>NUCLEOTIDE SEQUENCE [LARGE SCALE GENOMIC DNA]</scope>
    <source>
        <strain evidence="2 3">NRRL B-3589</strain>
    </source>
</reference>
<protein>
    <submittedName>
        <fullName evidence="2">Membrane protein</fullName>
    </submittedName>
</protein>